<keyword evidence="6" id="KW-0560">Oxidoreductase</keyword>
<reference evidence="6 7" key="1">
    <citation type="submission" date="2016-10" db="EMBL/GenBank/DDBJ databases">
        <authorList>
            <person name="Varghese N."/>
            <person name="Submissions S."/>
        </authorList>
    </citation>
    <scope>NUCLEOTIDE SEQUENCE [LARGE SCALE GENOMIC DNA]</scope>
    <source>
        <strain evidence="6 7">LMG 18378</strain>
    </source>
</reference>
<dbReference type="CDD" id="cd03467">
    <property type="entry name" value="Rieske"/>
    <property type="match status" value="1"/>
</dbReference>
<dbReference type="PANTHER" id="PTHR40261">
    <property type="match status" value="1"/>
</dbReference>
<dbReference type="InterPro" id="IPR036922">
    <property type="entry name" value="Rieske_2Fe-2S_sf"/>
</dbReference>
<keyword evidence="1" id="KW-0001">2Fe-2S</keyword>
<name>A0AAQ1HQ02_9PSED</name>
<organism evidence="6 7">
    <name type="scientific">Pseudomonas citronellolis</name>
    <dbReference type="NCBI Taxonomy" id="53408"/>
    <lineage>
        <taxon>Bacteria</taxon>
        <taxon>Pseudomonadati</taxon>
        <taxon>Pseudomonadota</taxon>
        <taxon>Gammaproteobacteria</taxon>
        <taxon>Pseudomonadales</taxon>
        <taxon>Pseudomonadaceae</taxon>
        <taxon>Pseudomonas</taxon>
    </lineage>
</organism>
<dbReference type="PROSITE" id="PS51296">
    <property type="entry name" value="RIESKE"/>
    <property type="match status" value="1"/>
</dbReference>
<sequence>MRPAVGAGSVRMILLCHPGELAEGRTRGFQVEGLKVFAVRRQGRVHVYRNRCPHRGVPLEWEADRFLDASGALLQCAHHGALFLIESGECIQGPCLGEVLDSLPCREDEQGLWISLPEDD</sequence>
<gene>
    <name evidence="6" type="ORF">SAMN05216577_117128</name>
</gene>
<dbReference type="GO" id="GO:0051213">
    <property type="term" value="F:dioxygenase activity"/>
    <property type="evidence" value="ECO:0007669"/>
    <property type="project" value="UniProtKB-KW"/>
</dbReference>
<keyword evidence="6" id="KW-0223">Dioxygenase</keyword>
<evidence type="ECO:0000256" key="4">
    <source>
        <dbReference type="ARBA" id="ARBA00023014"/>
    </source>
</evidence>
<dbReference type="Gene3D" id="2.102.10.10">
    <property type="entry name" value="Rieske [2Fe-2S] iron-sulphur domain"/>
    <property type="match status" value="1"/>
</dbReference>
<dbReference type="GO" id="GO:0051537">
    <property type="term" value="F:2 iron, 2 sulfur cluster binding"/>
    <property type="evidence" value="ECO:0007669"/>
    <property type="project" value="UniProtKB-KW"/>
</dbReference>
<dbReference type="GO" id="GO:0046872">
    <property type="term" value="F:metal ion binding"/>
    <property type="evidence" value="ECO:0007669"/>
    <property type="project" value="UniProtKB-KW"/>
</dbReference>
<comment type="caution">
    <text evidence="6">The sequence shown here is derived from an EMBL/GenBank/DDBJ whole genome shotgun (WGS) entry which is preliminary data.</text>
</comment>
<accession>A0AAQ1HQ02</accession>
<dbReference type="AlphaFoldDB" id="A0AAQ1HQ02"/>
<feature type="domain" description="Rieske" evidence="5">
    <location>
        <begin position="13"/>
        <end position="114"/>
    </location>
</feature>
<evidence type="ECO:0000256" key="3">
    <source>
        <dbReference type="ARBA" id="ARBA00023004"/>
    </source>
</evidence>
<protein>
    <submittedName>
        <fullName evidence="6">Ferredoxin subunit of nitrite reductase or a ring-hydroxylating dioxygenase</fullName>
    </submittedName>
</protein>
<dbReference type="EMBL" id="FOLS01000017">
    <property type="protein sequence ID" value="SFD13615.1"/>
    <property type="molecule type" value="Genomic_DNA"/>
</dbReference>
<keyword evidence="3" id="KW-0408">Iron</keyword>
<evidence type="ECO:0000313" key="7">
    <source>
        <dbReference type="Proteomes" id="UP000183385"/>
    </source>
</evidence>
<dbReference type="PANTHER" id="PTHR40261:SF1">
    <property type="entry name" value="RIESKE DOMAIN-CONTAINING PROTEIN"/>
    <property type="match status" value="1"/>
</dbReference>
<keyword evidence="2" id="KW-0479">Metal-binding</keyword>
<dbReference type="InterPro" id="IPR017941">
    <property type="entry name" value="Rieske_2Fe-2S"/>
</dbReference>
<dbReference type="SUPFAM" id="SSF50022">
    <property type="entry name" value="ISP domain"/>
    <property type="match status" value="1"/>
</dbReference>
<evidence type="ECO:0000256" key="2">
    <source>
        <dbReference type="ARBA" id="ARBA00022723"/>
    </source>
</evidence>
<keyword evidence="4" id="KW-0411">Iron-sulfur</keyword>
<evidence type="ECO:0000259" key="5">
    <source>
        <dbReference type="PROSITE" id="PS51296"/>
    </source>
</evidence>
<evidence type="ECO:0000313" key="6">
    <source>
        <dbReference type="EMBL" id="SFD13615.1"/>
    </source>
</evidence>
<evidence type="ECO:0000256" key="1">
    <source>
        <dbReference type="ARBA" id="ARBA00022714"/>
    </source>
</evidence>
<dbReference type="Pfam" id="PF00355">
    <property type="entry name" value="Rieske"/>
    <property type="match status" value="1"/>
</dbReference>
<keyword evidence="7" id="KW-1185">Reference proteome</keyword>
<proteinExistence type="predicted"/>
<dbReference type="Proteomes" id="UP000183385">
    <property type="component" value="Unassembled WGS sequence"/>
</dbReference>